<feature type="signal peptide" evidence="1">
    <location>
        <begin position="1"/>
        <end position="19"/>
    </location>
</feature>
<gene>
    <name evidence="2" type="ORF">BCR44DRAFT_1009773</name>
</gene>
<comment type="caution">
    <text evidence="2">The sequence shown here is derived from an EMBL/GenBank/DDBJ whole genome shotgun (WGS) entry which is preliminary data.</text>
</comment>
<keyword evidence="1" id="KW-0732">Signal</keyword>
<feature type="chain" id="PRO_5013050672" description="Secreted protein" evidence="1">
    <location>
        <begin position="20"/>
        <end position="166"/>
    </location>
</feature>
<dbReference type="Proteomes" id="UP000193411">
    <property type="component" value="Unassembled WGS sequence"/>
</dbReference>
<evidence type="ECO:0000313" key="3">
    <source>
        <dbReference type="Proteomes" id="UP000193411"/>
    </source>
</evidence>
<evidence type="ECO:0000313" key="2">
    <source>
        <dbReference type="EMBL" id="ORZ41575.1"/>
    </source>
</evidence>
<name>A0A1Y2I3X5_9FUNG</name>
<reference evidence="2 3" key="1">
    <citation type="submission" date="2016-07" db="EMBL/GenBank/DDBJ databases">
        <title>Pervasive Adenine N6-methylation of Active Genes in Fungi.</title>
        <authorList>
            <consortium name="DOE Joint Genome Institute"/>
            <person name="Mondo S.J."/>
            <person name="Dannebaum R.O."/>
            <person name="Kuo R.C."/>
            <person name="Labutti K."/>
            <person name="Haridas S."/>
            <person name="Kuo A."/>
            <person name="Salamov A."/>
            <person name="Ahrendt S.R."/>
            <person name="Lipzen A."/>
            <person name="Sullivan W."/>
            <person name="Andreopoulos W.B."/>
            <person name="Clum A."/>
            <person name="Lindquist E."/>
            <person name="Daum C."/>
            <person name="Ramamoorthy G.K."/>
            <person name="Gryganskyi A."/>
            <person name="Culley D."/>
            <person name="Magnuson J.K."/>
            <person name="James T.Y."/>
            <person name="O'Malley M.A."/>
            <person name="Stajich J.E."/>
            <person name="Spatafora J.W."/>
            <person name="Visel A."/>
            <person name="Grigoriev I.V."/>
        </authorList>
    </citation>
    <scope>NUCLEOTIDE SEQUENCE [LARGE SCALE GENOMIC DNA]</scope>
    <source>
        <strain evidence="2 3">PL171</strain>
    </source>
</reference>
<proteinExistence type="predicted"/>
<dbReference type="EMBL" id="MCFL01000001">
    <property type="protein sequence ID" value="ORZ41575.1"/>
    <property type="molecule type" value="Genomic_DNA"/>
</dbReference>
<accession>A0A1Y2I3X5</accession>
<sequence length="166" mass="17471">MWSLQTFSFFFFCPPNSLAHGIDCSPVGVCQVKGPDSAIRERQKKQGHEGNAKCTNSTRAPFLCPVDTVTCHGTLDSPGCTPGPTSSVTLQANPPTCSKYSTRASRTKTAFARLISWCTVLCARNGSVGVLTTRRSPGWSFARTLDTCGMSVDATTSGAGGGSIPS</sequence>
<organism evidence="2 3">
    <name type="scientific">Catenaria anguillulae PL171</name>
    <dbReference type="NCBI Taxonomy" id="765915"/>
    <lineage>
        <taxon>Eukaryota</taxon>
        <taxon>Fungi</taxon>
        <taxon>Fungi incertae sedis</taxon>
        <taxon>Blastocladiomycota</taxon>
        <taxon>Blastocladiomycetes</taxon>
        <taxon>Blastocladiales</taxon>
        <taxon>Catenariaceae</taxon>
        <taxon>Catenaria</taxon>
    </lineage>
</organism>
<keyword evidence="3" id="KW-1185">Reference proteome</keyword>
<protein>
    <recommendedName>
        <fullName evidence="4">Secreted protein</fullName>
    </recommendedName>
</protein>
<evidence type="ECO:0008006" key="4">
    <source>
        <dbReference type="Google" id="ProtNLM"/>
    </source>
</evidence>
<evidence type="ECO:0000256" key="1">
    <source>
        <dbReference type="SAM" id="SignalP"/>
    </source>
</evidence>
<dbReference type="AlphaFoldDB" id="A0A1Y2I3X5"/>